<evidence type="ECO:0000256" key="1">
    <source>
        <dbReference type="SAM" id="MobiDB-lite"/>
    </source>
</evidence>
<name>A0A7S2W8A6_9STRA</name>
<evidence type="ECO:0000313" key="2">
    <source>
        <dbReference type="EMBL" id="CAD9672541.1"/>
    </source>
</evidence>
<feature type="region of interest" description="Disordered" evidence="1">
    <location>
        <begin position="655"/>
        <end position="718"/>
    </location>
</feature>
<feature type="compositionally biased region" description="Polar residues" evidence="1">
    <location>
        <begin position="55"/>
        <end position="66"/>
    </location>
</feature>
<protein>
    <submittedName>
        <fullName evidence="2">Uncharacterized protein</fullName>
    </submittedName>
</protein>
<feature type="compositionally biased region" description="Acidic residues" evidence="1">
    <location>
        <begin position="666"/>
        <end position="675"/>
    </location>
</feature>
<gene>
    <name evidence="2" type="ORF">RMAR1173_LOCUS5059</name>
</gene>
<feature type="compositionally biased region" description="Polar residues" evidence="1">
    <location>
        <begin position="440"/>
        <end position="450"/>
    </location>
</feature>
<accession>A0A7S2W8A6</accession>
<sequence>MGSGVSRQLPERLDEGTCRELAGDKFVQEVFDRHCGEDRCIRSQQLLLLAQETGVNRRTGDSSGLQDPQEDEEDEDGSDELDALRPKTHKIRVHMYARQLDADGVVKGSVSSASSAAASVLFPLSSPTSRATPMGAGSSVTTTGDTVVSSRSARTSSSTLWCTPESISFWVTAGDRCTFKWLALVAAQRYAALASSPGTLRHRERQGACVPGGRLLPAYVSTSPDNDSFHDPDQLLFHGRGALTPGQEVWVTLDDLVVLEEKRAAPCPSHWATLAFSKHCSGTKKRLVAIGEEEQRDWERTSRHLTSVVEDRREHTKEQVSTMRDILSGQGLIPEKDVRAMALAVEAALVDIPPHHKAELSELLCTHYLALEAVFRRFASYDKSAEGQECCHTLEMGEFVVFVKEAAILPVGVPGVAAEVQRVFLDATQPSPFERRKTQELSQQAKQQSGARGARSWQRQGKATATGAMHAGPSGGGGKSGRRISVSLAVTRAEEQDSLDENSAPAHLGRWMEMANFLRALLILGRFKYKAEDMQVSATRGGRHSAVNTLDPRRTFAVAASHLGYCQAMHKLVLGYILPIRGTVAVQARVREARSMDAVLVYLYDHLASLRRVFDYFGGLDGNSSTMCFAEFRSLVRASKLMTPPEALRVFMAVQEGSPDTREAEREPEEGDSGESVDPSVFSHQNQHDSSIRGGTTESQDGSGDQGQEGEDAPSSNRIVVDGNRIIIDDDEEMTFGEFLASLVYSSMWKSNQGPPGMSTVALVAKTVRAVEDISIRRPAEGGRGEKEAAEAATFHVGADDAVSVMTEEPGV</sequence>
<reference evidence="2" key="1">
    <citation type="submission" date="2021-01" db="EMBL/GenBank/DDBJ databases">
        <authorList>
            <person name="Corre E."/>
            <person name="Pelletier E."/>
            <person name="Niang G."/>
            <person name="Scheremetjew M."/>
            <person name="Finn R."/>
            <person name="Kale V."/>
            <person name="Holt S."/>
            <person name="Cochrane G."/>
            <person name="Meng A."/>
            <person name="Brown T."/>
            <person name="Cohen L."/>
        </authorList>
    </citation>
    <scope>NUCLEOTIDE SEQUENCE</scope>
    <source>
        <strain evidence="2">CCMP1243</strain>
    </source>
</reference>
<dbReference type="AlphaFoldDB" id="A0A7S2W8A6"/>
<feature type="region of interest" description="Disordered" evidence="1">
    <location>
        <begin position="55"/>
        <end position="85"/>
    </location>
</feature>
<dbReference type="EMBL" id="HBHJ01007877">
    <property type="protein sequence ID" value="CAD9672541.1"/>
    <property type="molecule type" value="Transcribed_RNA"/>
</dbReference>
<proteinExistence type="predicted"/>
<feature type="region of interest" description="Disordered" evidence="1">
    <location>
        <begin position="434"/>
        <end position="481"/>
    </location>
</feature>
<feature type="compositionally biased region" description="Acidic residues" evidence="1">
    <location>
        <begin position="68"/>
        <end position="81"/>
    </location>
</feature>
<organism evidence="2">
    <name type="scientific">Rhizochromulina marina</name>
    <dbReference type="NCBI Taxonomy" id="1034831"/>
    <lineage>
        <taxon>Eukaryota</taxon>
        <taxon>Sar</taxon>
        <taxon>Stramenopiles</taxon>
        <taxon>Ochrophyta</taxon>
        <taxon>Dictyochophyceae</taxon>
        <taxon>Rhizochromulinales</taxon>
        <taxon>Rhizochromulina</taxon>
    </lineage>
</organism>